<accession>A0A4R3XX48</accession>
<dbReference type="SUPFAM" id="SSF53756">
    <property type="entry name" value="UDP-Glycosyltransferase/glycogen phosphorylase"/>
    <property type="match status" value="1"/>
</dbReference>
<organism evidence="6 7">
    <name type="scientific">Sulfurirhabdus autotrophica</name>
    <dbReference type="NCBI Taxonomy" id="1706046"/>
    <lineage>
        <taxon>Bacteria</taxon>
        <taxon>Pseudomonadati</taxon>
        <taxon>Pseudomonadota</taxon>
        <taxon>Betaproteobacteria</taxon>
        <taxon>Nitrosomonadales</taxon>
        <taxon>Sulfuricellaceae</taxon>
        <taxon>Sulfurirhabdus</taxon>
    </lineage>
</organism>
<keyword evidence="4" id="KW-0812">Transmembrane</keyword>
<protein>
    <submittedName>
        <fullName evidence="6">Glycosyltransferase involved in cell wall biosynthesis</fullName>
    </submittedName>
</protein>
<feature type="domain" description="Glycosyl transferase family 1" evidence="5">
    <location>
        <begin position="169"/>
        <end position="332"/>
    </location>
</feature>
<comment type="caution">
    <text evidence="6">The sequence shown here is derived from an EMBL/GenBank/DDBJ whole genome shotgun (WGS) entry which is preliminary data.</text>
</comment>
<dbReference type="Gene3D" id="3.40.50.2000">
    <property type="entry name" value="Glycogen Phosphorylase B"/>
    <property type="match status" value="2"/>
</dbReference>
<feature type="transmembrane region" description="Helical" evidence="4">
    <location>
        <begin position="88"/>
        <end position="107"/>
    </location>
</feature>
<evidence type="ECO:0000256" key="3">
    <source>
        <dbReference type="ARBA" id="ARBA00022679"/>
    </source>
</evidence>
<dbReference type="CDD" id="cd03801">
    <property type="entry name" value="GT4_PimA-like"/>
    <property type="match status" value="1"/>
</dbReference>
<comment type="similarity">
    <text evidence="1">Belongs to the glycosyltransferase group 1 family. Glycosyltransferase 4 subfamily.</text>
</comment>
<keyword evidence="4" id="KW-0472">Membrane</keyword>
<dbReference type="AlphaFoldDB" id="A0A4R3XX48"/>
<name>A0A4R3XX48_9PROT</name>
<evidence type="ECO:0000256" key="4">
    <source>
        <dbReference type="SAM" id="Phobius"/>
    </source>
</evidence>
<evidence type="ECO:0000313" key="7">
    <source>
        <dbReference type="Proteomes" id="UP000295367"/>
    </source>
</evidence>
<keyword evidence="7" id="KW-1185">Reference proteome</keyword>
<sequence length="366" mass="40482">MKHKKILMMGPSIHSLGGVASVVGGYVQAGLFDRWPIVYLETHVEGSKLKKLIIAIIALWKLLRMLLMGEVALLHVHTSDKVSFWRKFIYIIFVIMARRPIVFHMHAGTFLQFYKDHCGELAKVLVRFVLNRAAYVVALSSQWKANLLSIVPDANVVCIFNSVTIPPERTVLPQQKRQRVLLFLGRLGQGKGTYDLLEAVARIRNLFPDVELRCGGDGELEKVVERARELGLEGNIKILGWVKGEQKQLQLDEAAIYVLPSYYEGLPMGVLEAMAAGVPVITTTVGGIPDVIETSVDGLLIEPGDVDALAVAIEMLLGNADLRTAMGVAAKEKIVERFSAERVLPHLEEIYLQLGAVPVKCSITLK</sequence>
<dbReference type="PANTHER" id="PTHR12526">
    <property type="entry name" value="GLYCOSYLTRANSFERASE"/>
    <property type="match status" value="1"/>
</dbReference>
<dbReference type="EMBL" id="SMCO01000015">
    <property type="protein sequence ID" value="TCV83441.1"/>
    <property type="molecule type" value="Genomic_DNA"/>
</dbReference>
<evidence type="ECO:0000313" key="6">
    <source>
        <dbReference type="EMBL" id="TCV83441.1"/>
    </source>
</evidence>
<evidence type="ECO:0000256" key="1">
    <source>
        <dbReference type="ARBA" id="ARBA00009481"/>
    </source>
</evidence>
<dbReference type="PANTHER" id="PTHR12526:SF640">
    <property type="entry name" value="COLANIC ACID BIOSYNTHESIS GLYCOSYLTRANSFERASE WCAL-RELATED"/>
    <property type="match status" value="1"/>
</dbReference>
<keyword evidence="2" id="KW-0328">Glycosyltransferase</keyword>
<proteinExistence type="inferred from homology"/>
<keyword evidence="4" id="KW-1133">Transmembrane helix</keyword>
<dbReference type="InterPro" id="IPR001296">
    <property type="entry name" value="Glyco_trans_1"/>
</dbReference>
<keyword evidence="3 6" id="KW-0808">Transferase</keyword>
<reference evidence="6 7" key="1">
    <citation type="submission" date="2019-03" db="EMBL/GenBank/DDBJ databases">
        <title>Genomic Encyclopedia of Type Strains, Phase IV (KMG-IV): sequencing the most valuable type-strain genomes for metagenomic binning, comparative biology and taxonomic classification.</title>
        <authorList>
            <person name="Goeker M."/>
        </authorList>
    </citation>
    <scope>NUCLEOTIDE SEQUENCE [LARGE SCALE GENOMIC DNA]</scope>
    <source>
        <strain evidence="6 7">DSM 100309</strain>
    </source>
</reference>
<gene>
    <name evidence="6" type="ORF">EDC63_11566</name>
</gene>
<evidence type="ECO:0000259" key="5">
    <source>
        <dbReference type="Pfam" id="PF00534"/>
    </source>
</evidence>
<evidence type="ECO:0000256" key="2">
    <source>
        <dbReference type="ARBA" id="ARBA00022676"/>
    </source>
</evidence>
<dbReference type="Proteomes" id="UP000295367">
    <property type="component" value="Unassembled WGS sequence"/>
</dbReference>
<dbReference type="Pfam" id="PF00534">
    <property type="entry name" value="Glycos_transf_1"/>
    <property type="match status" value="1"/>
</dbReference>
<feature type="transmembrane region" description="Helical" evidence="4">
    <location>
        <begin position="53"/>
        <end position="76"/>
    </location>
</feature>
<dbReference type="OrthoDB" id="7560678at2"/>
<dbReference type="RefSeq" id="WP_124947227.1">
    <property type="nucleotide sequence ID" value="NZ_BHVT01000069.1"/>
</dbReference>
<dbReference type="GO" id="GO:0016757">
    <property type="term" value="F:glycosyltransferase activity"/>
    <property type="evidence" value="ECO:0007669"/>
    <property type="project" value="UniProtKB-KW"/>
</dbReference>